<evidence type="ECO:0000259" key="7">
    <source>
        <dbReference type="PROSITE" id="PS50110"/>
    </source>
</evidence>
<dbReference type="PANTHER" id="PTHR43214">
    <property type="entry name" value="TWO-COMPONENT RESPONSE REGULATOR"/>
    <property type="match status" value="1"/>
</dbReference>
<keyword evidence="9" id="KW-1185">Reference proteome</keyword>
<reference evidence="8 9" key="1">
    <citation type="journal article" date="2019" name="Int. J. Syst. Evol. Microbiol.">
        <title>The Global Catalogue of Microorganisms (GCM) 10K type strain sequencing project: providing services to taxonomists for standard genome sequencing and annotation.</title>
        <authorList>
            <consortium name="The Broad Institute Genomics Platform"/>
            <consortium name="The Broad Institute Genome Sequencing Center for Infectious Disease"/>
            <person name="Wu L."/>
            <person name="Ma J."/>
        </authorList>
    </citation>
    <scope>NUCLEOTIDE SEQUENCE [LARGE SCALE GENOMIC DNA]</scope>
    <source>
        <strain evidence="8 9">JCM 14917</strain>
    </source>
</reference>
<dbReference type="SMART" id="SM00448">
    <property type="entry name" value="REC"/>
    <property type="match status" value="1"/>
</dbReference>
<proteinExistence type="predicted"/>
<organism evidence="8 9">
    <name type="scientific">Arthrobacter parietis</name>
    <dbReference type="NCBI Taxonomy" id="271434"/>
    <lineage>
        <taxon>Bacteria</taxon>
        <taxon>Bacillati</taxon>
        <taxon>Actinomycetota</taxon>
        <taxon>Actinomycetes</taxon>
        <taxon>Micrococcales</taxon>
        <taxon>Micrococcaceae</taxon>
        <taxon>Arthrobacter</taxon>
    </lineage>
</organism>
<dbReference type="Pfam" id="PF00196">
    <property type="entry name" value="GerE"/>
    <property type="match status" value="1"/>
</dbReference>
<evidence type="ECO:0000256" key="1">
    <source>
        <dbReference type="ARBA" id="ARBA00022553"/>
    </source>
</evidence>
<evidence type="ECO:0000256" key="3">
    <source>
        <dbReference type="ARBA" id="ARBA00023125"/>
    </source>
</evidence>
<dbReference type="InterPro" id="IPR016032">
    <property type="entry name" value="Sig_transdc_resp-reg_C-effctor"/>
</dbReference>
<accession>A0ABN3APS0</accession>
<dbReference type="PROSITE" id="PS50043">
    <property type="entry name" value="HTH_LUXR_2"/>
    <property type="match status" value="1"/>
</dbReference>
<protein>
    <submittedName>
        <fullName evidence="8">Response regulator</fullName>
    </submittedName>
</protein>
<dbReference type="SUPFAM" id="SSF52172">
    <property type="entry name" value="CheY-like"/>
    <property type="match status" value="1"/>
</dbReference>
<dbReference type="PROSITE" id="PS50110">
    <property type="entry name" value="RESPONSE_REGULATORY"/>
    <property type="match status" value="1"/>
</dbReference>
<evidence type="ECO:0000313" key="9">
    <source>
        <dbReference type="Proteomes" id="UP001500974"/>
    </source>
</evidence>
<evidence type="ECO:0000256" key="5">
    <source>
        <dbReference type="PROSITE-ProRule" id="PRU00169"/>
    </source>
</evidence>
<feature type="modified residue" description="4-aspartylphosphate" evidence="5">
    <location>
        <position position="56"/>
    </location>
</feature>
<dbReference type="InterPro" id="IPR000792">
    <property type="entry name" value="Tscrpt_reg_LuxR_C"/>
</dbReference>
<dbReference type="InterPro" id="IPR011006">
    <property type="entry name" value="CheY-like_superfamily"/>
</dbReference>
<dbReference type="RefSeq" id="WP_346027453.1">
    <property type="nucleotide sequence ID" value="NZ_BAAAON010000001.1"/>
</dbReference>
<feature type="domain" description="Response regulatory" evidence="7">
    <location>
        <begin position="5"/>
        <end position="121"/>
    </location>
</feature>
<dbReference type="PANTHER" id="PTHR43214:SF24">
    <property type="entry name" value="TRANSCRIPTIONAL REGULATORY PROTEIN NARL-RELATED"/>
    <property type="match status" value="1"/>
</dbReference>
<keyword evidence="3" id="KW-0238">DNA-binding</keyword>
<dbReference type="InterPro" id="IPR039420">
    <property type="entry name" value="WalR-like"/>
</dbReference>
<dbReference type="CDD" id="cd17535">
    <property type="entry name" value="REC_NarL-like"/>
    <property type="match status" value="1"/>
</dbReference>
<evidence type="ECO:0000259" key="6">
    <source>
        <dbReference type="PROSITE" id="PS50043"/>
    </source>
</evidence>
<dbReference type="Pfam" id="PF00072">
    <property type="entry name" value="Response_reg"/>
    <property type="match status" value="1"/>
</dbReference>
<keyword evidence="2" id="KW-0805">Transcription regulation</keyword>
<gene>
    <name evidence="8" type="ORF">GCM10009784_06590</name>
</gene>
<dbReference type="EMBL" id="BAAAON010000001">
    <property type="protein sequence ID" value="GAA2173195.1"/>
    <property type="molecule type" value="Genomic_DNA"/>
</dbReference>
<keyword evidence="1 5" id="KW-0597">Phosphoprotein</keyword>
<dbReference type="Gene3D" id="3.40.50.2300">
    <property type="match status" value="1"/>
</dbReference>
<dbReference type="Proteomes" id="UP001500974">
    <property type="component" value="Unassembled WGS sequence"/>
</dbReference>
<dbReference type="InterPro" id="IPR001789">
    <property type="entry name" value="Sig_transdc_resp-reg_receiver"/>
</dbReference>
<sequence>MEEIRVLVVDDQPLMGRALKMFVNAADGMTTVGEASDGHIAVQQCVSLKPDVVLMDMQMPIMNGVEATRKIVQTSPGVRVIAVTTFSSERYLVPALRAGASGYLVKDAEPEEIIDAIRAVHDGGCVLSRNVTEALISSIRDAPELPQELTPVAPASVEALTPRETKIVQLLGQGMSNAETARELHLAEATVKTHLGRIMAKWKVRDRVQVVIFAAKNGVIHLSSSAPSQPSIHPMSENLR</sequence>
<dbReference type="CDD" id="cd06170">
    <property type="entry name" value="LuxR_C_like"/>
    <property type="match status" value="1"/>
</dbReference>
<dbReference type="PRINTS" id="PR00038">
    <property type="entry name" value="HTHLUXR"/>
</dbReference>
<keyword evidence="4" id="KW-0804">Transcription</keyword>
<comment type="caution">
    <text evidence="8">The sequence shown here is derived from an EMBL/GenBank/DDBJ whole genome shotgun (WGS) entry which is preliminary data.</text>
</comment>
<feature type="domain" description="HTH luxR-type" evidence="6">
    <location>
        <begin position="153"/>
        <end position="218"/>
    </location>
</feature>
<dbReference type="InterPro" id="IPR058245">
    <property type="entry name" value="NreC/VraR/RcsB-like_REC"/>
</dbReference>
<dbReference type="SMART" id="SM00421">
    <property type="entry name" value="HTH_LUXR"/>
    <property type="match status" value="1"/>
</dbReference>
<evidence type="ECO:0000256" key="4">
    <source>
        <dbReference type="ARBA" id="ARBA00023163"/>
    </source>
</evidence>
<evidence type="ECO:0000313" key="8">
    <source>
        <dbReference type="EMBL" id="GAA2173195.1"/>
    </source>
</evidence>
<evidence type="ECO:0000256" key="2">
    <source>
        <dbReference type="ARBA" id="ARBA00023015"/>
    </source>
</evidence>
<dbReference type="SUPFAM" id="SSF46894">
    <property type="entry name" value="C-terminal effector domain of the bipartite response regulators"/>
    <property type="match status" value="1"/>
</dbReference>
<name>A0ABN3APS0_9MICC</name>